<name>A0A5C8ZZ09_9GAMM</name>
<sequence length="149" mass="16352">MTYLIIIFVIALALAPLSHFVPSKQQRRQASLREAAAVSGLFVEFRELPNSNAPGARGARTDSIYYGLRLRPSRGRARRRGAWLCEEGSWRALGERAPVPEALLGMPEAVLAASVDEASCGIYWRESGDVATVAEIQRLLAEWGQQLTA</sequence>
<accession>A0A5C8ZZ09</accession>
<dbReference type="AlphaFoldDB" id="A0A5C8ZZ09"/>
<dbReference type="EMBL" id="VRZA01000004">
    <property type="protein sequence ID" value="TXS92974.1"/>
    <property type="molecule type" value="Genomic_DNA"/>
</dbReference>
<proteinExistence type="predicted"/>
<evidence type="ECO:0000313" key="2">
    <source>
        <dbReference type="Proteomes" id="UP000321039"/>
    </source>
</evidence>
<protein>
    <submittedName>
        <fullName evidence="1">Uncharacterized protein</fullName>
    </submittedName>
</protein>
<comment type="caution">
    <text evidence="1">The sequence shown here is derived from an EMBL/GenBank/DDBJ whole genome shotgun (WGS) entry which is preliminary data.</text>
</comment>
<reference evidence="1 2" key="1">
    <citation type="submission" date="2019-08" db="EMBL/GenBank/DDBJ databases">
        <title>Parahaliea maris sp. nov., isolated from the surface seawater.</title>
        <authorList>
            <person name="Liu Y."/>
        </authorList>
    </citation>
    <scope>NUCLEOTIDE SEQUENCE [LARGE SCALE GENOMIC DNA]</scope>
    <source>
        <strain evidence="1 2">HSLHS9</strain>
    </source>
</reference>
<keyword evidence="2" id="KW-1185">Reference proteome</keyword>
<organism evidence="1 2">
    <name type="scientific">Parahaliea maris</name>
    <dbReference type="NCBI Taxonomy" id="2716870"/>
    <lineage>
        <taxon>Bacteria</taxon>
        <taxon>Pseudomonadati</taxon>
        <taxon>Pseudomonadota</taxon>
        <taxon>Gammaproteobacteria</taxon>
        <taxon>Cellvibrionales</taxon>
        <taxon>Halieaceae</taxon>
        <taxon>Parahaliea</taxon>
    </lineage>
</organism>
<evidence type="ECO:0000313" key="1">
    <source>
        <dbReference type="EMBL" id="TXS92974.1"/>
    </source>
</evidence>
<gene>
    <name evidence="1" type="ORF">FV139_13550</name>
</gene>
<dbReference type="Proteomes" id="UP000321039">
    <property type="component" value="Unassembled WGS sequence"/>
</dbReference>
<dbReference type="RefSeq" id="WP_148068976.1">
    <property type="nucleotide sequence ID" value="NZ_VRZA01000004.1"/>
</dbReference>